<dbReference type="SUPFAM" id="SSF53098">
    <property type="entry name" value="Ribonuclease H-like"/>
    <property type="match status" value="1"/>
</dbReference>
<gene>
    <name evidence="2" type="ORF">K402DRAFT_390133</name>
</gene>
<sequence>MTTIKTEIIDTTKRIVDLVDWLVSRHAPPNLLQKPTMYIDLEGINLCREGSVSILSLLIDTGTPITRIYLIDVHAMGLLAFNTPSIQKKTLKDILEDRQIPKVFLDVRNDSDALFAHFGIALQGVEDVQLMESATRPTTRSRKHLGSLAKCIEQNMSGSFDRASWKLAKEKGENCSSLNSAAPTKSSTGAQSLMRSLRTVLVMCSVFPKCGISSGWVKGANGELYLAKRPGSVSRALRDRTISPMAGIRRWLHGVKLRMGFWMSGSVCLHFKTDLMMVTSIKMVTMGRTTGKN</sequence>
<evidence type="ECO:0000313" key="2">
    <source>
        <dbReference type="EMBL" id="KAF1990511.1"/>
    </source>
</evidence>
<organism evidence="2 3">
    <name type="scientific">Aulographum hederae CBS 113979</name>
    <dbReference type="NCBI Taxonomy" id="1176131"/>
    <lineage>
        <taxon>Eukaryota</taxon>
        <taxon>Fungi</taxon>
        <taxon>Dikarya</taxon>
        <taxon>Ascomycota</taxon>
        <taxon>Pezizomycotina</taxon>
        <taxon>Dothideomycetes</taxon>
        <taxon>Pleosporomycetidae</taxon>
        <taxon>Aulographales</taxon>
        <taxon>Aulographaceae</taxon>
    </lineage>
</organism>
<dbReference type="Proteomes" id="UP000800041">
    <property type="component" value="Unassembled WGS sequence"/>
</dbReference>
<dbReference type="Pfam" id="PF01612">
    <property type="entry name" value="DNA_pol_A_exo1"/>
    <property type="match status" value="1"/>
</dbReference>
<dbReference type="InterPro" id="IPR036397">
    <property type="entry name" value="RNaseH_sf"/>
</dbReference>
<dbReference type="AlphaFoldDB" id="A0A6G1HBC0"/>
<proteinExistence type="predicted"/>
<dbReference type="GO" id="GO:0003676">
    <property type="term" value="F:nucleic acid binding"/>
    <property type="evidence" value="ECO:0007669"/>
    <property type="project" value="InterPro"/>
</dbReference>
<evidence type="ECO:0000259" key="1">
    <source>
        <dbReference type="Pfam" id="PF01612"/>
    </source>
</evidence>
<accession>A0A6G1HBC0</accession>
<dbReference type="GO" id="GO:0006139">
    <property type="term" value="P:nucleobase-containing compound metabolic process"/>
    <property type="evidence" value="ECO:0007669"/>
    <property type="project" value="InterPro"/>
</dbReference>
<dbReference type="PANTHER" id="PTHR43040">
    <property type="entry name" value="RIBONUCLEASE D"/>
    <property type="match status" value="1"/>
</dbReference>
<dbReference type="OrthoDB" id="26838at2759"/>
<dbReference type="EMBL" id="ML977142">
    <property type="protein sequence ID" value="KAF1990511.1"/>
    <property type="molecule type" value="Genomic_DNA"/>
</dbReference>
<name>A0A6G1HBC0_9PEZI</name>
<dbReference type="GO" id="GO:0008408">
    <property type="term" value="F:3'-5' exonuclease activity"/>
    <property type="evidence" value="ECO:0007669"/>
    <property type="project" value="InterPro"/>
</dbReference>
<reference evidence="2" key="1">
    <citation type="journal article" date="2020" name="Stud. Mycol.">
        <title>101 Dothideomycetes genomes: a test case for predicting lifestyles and emergence of pathogens.</title>
        <authorList>
            <person name="Haridas S."/>
            <person name="Albert R."/>
            <person name="Binder M."/>
            <person name="Bloem J."/>
            <person name="Labutti K."/>
            <person name="Salamov A."/>
            <person name="Andreopoulos B."/>
            <person name="Baker S."/>
            <person name="Barry K."/>
            <person name="Bills G."/>
            <person name="Bluhm B."/>
            <person name="Cannon C."/>
            <person name="Castanera R."/>
            <person name="Culley D."/>
            <person name="Daum C."/>
            <person name="Ezra D."/>
            <person name="Gonzalez J."/>
            <person name="Henrissat B."/>
            <person name="Kuo A."/>
            <person name="Liang C."/>
            <person name="Lipzen A."/>
            <person name="Lutzoni F."/>
            <person name="Magnuson J."/>
            <person name="Mondo S."/>
            <person name="Nolan M."/>
            <person name="Ohm R."/>
            <person name="Pangilinan J."/>
            <person name="Park H.-J."/>
            <person name="Ramirez L."/>
            <person name="Alfaro M."/>
            <person name="Sun H."/>
            <person name="Tritt A."/>
            <person name="Yoshinaga Y."/>
            <person name="Zwiers L.-H."/>
            <person name="Turgeon B."/>
            <person name="Goodwin S."/>
            <person name="Spatafora J."/>
            <person name="Crous P."/>
            <person name="Grigoriev I."/>
        </authorList>
    </citation>
    <scope>NUCLEOTIDE SEQUENCE</scope>
    <source>
        <strain evidence="2">CBS 113979</strain>
    </source>
</reference>
<protein>
    <recommendedName>
        <fullName evidence="1">3'-5' exonuclease domain-containing protein</fullName>
    </recommendedName>
</protein>
<dbReference type="InterPro" id="IPR012337">
    <property type="entry name" value="RNaseH-like_sf"/>
</dbReference>
<dbReference type="InterPro" id="IPR002562">
    <property type="entry name" value="3'-5'_exonuclease_dom"/>
</dbReference>
<dbReference type="Gene3D" id="3.30.420.10">
    <property type="entry name" value="Ribonuclease H-like superfamily/Ribonuclease H"/>
    <property type="match status" value="1"/>
</dbReference>
<feature type="domain" description="3'-5' exonuclease" evidence="1">
    <location>
        <begin position="32"/>
        <end position="145"/>
    </location>
</feature>
<keyword evidence="3" id="KW-1185">Reference proteome</keyword>
<dbReference type="PANTHER" id="PTHR43040:SF1">
    <property type="entry name" value="RIBONUCLEASE D"/>
    <property type="match status" value="1"/>
</dbReference>
<evidence type="ECO:0000313" key="3">
    <source>
        <dbReference type="Proteomes" id="UP000800041"/>
    </source>
</evidence>